<dbReference type="EMBL" id="DAAGAD010000009">
    <property type="protein sequence ID" value="HAB2221780.1"/>
    <property type="molecule type" value="Genomic_DNA"/>
</dbReference>
<reference evidence="3" key="2">
    <citation type="submission" date="2019-08" db="EMBL/GenBank/DDBJ databases">
        <authorList>
            <consortium name="NCBI Pathogen Detection Project"/>
        </authorList>
    </citation>
    <scope>NUCLEOTIDE SEQUENCE</scope>
    <source>
        <strain evidence="3">Salmonella enterica</strain>
    </source>
</reference>
<reference evidence="3" key="1">
    <citation type="journal article" date="2018" name="Genome Biol.">
        <title>SKESA: strategic k-mer extension for scrupulous assemblies.</title>
        <authorList>
            <person name="Souvorov A."/>
            <person name="Agarwala R."/>
            <person name="Lipman D.J."/>
        </authorList>
    </citation>
    <scope>NUCLEOTIDE SEQUENCE</scope>
    <source>
        <strain evidence="3">Salmonella enterica</strain>
    </source>
</reference>
<organism evidence="3">
    <name type="scientific">Salmonella enterica subsp. enterica serovar Ohio</name>
    <dbReference type="NCBI Taxonomy" id="117541"/>
    <lineage>
        <taxon>Bacteria</taxon>
        <taxon>Pseudomonadati</taxon>
        <taxon>Pseudomonadota</taxon>
        <taxon>Gammaproteobacteria</taxon>
        <taxon>Enterobacterales</taxon>
        <taxon>Enterobacteriaceae</taxon>
        <taxon>Salmonella</taxon>
    </lineage>
</organism>
<evidence type="ECO:0000313" key="1">
    <source>
        <dbReference type="EMBL" id="HAB2221780.1"/>
    </source>
</evidence>
<evidence type="ECO:0000313" key="2">
    <source>
        <dbReference type="EMBL" id="HAB3545995.1"/>
    </source>
</evidence>
<gene>
    <name evidence="3" type="ORF">G2899_15680</name>
    <name evidence="1" type="ORF">GB563_13265</name>
    <name evidence="2" type="ORF">GJE31_13410</name>
</gene>
<sequence length="76" mass="8364">MSQPDSFGNVNASASKGRRRKVVAVDLSCVGTSGLWRRCFCVPVFSEVCTGKGRFSHTDNVRRFFQAGSVKGARRH</sequence>
<name>A0A5I1HJM2_SALET</name>
<evidence type="ECO:0000313" key="3">
    <source>
        <dbReference type="EMBL" id="HAE0858838.1"/>
    </source>
</evidence>
<dbReference type="EMBL" id="DAAQTX010000010">
    <property type="protein sequence ID" value="HAE0858838.1"/>
    <property type="molecule type" value="Genomic_DNA"/>
</dbReference>
<accession>A0A5I1HJM2</accession>
<dbReference type="EMBL" id="DAAGLK010000008">
    <property type="protein sequence ID" value="HAB3545995.1"/>
    <property type="molecule type" value="Genomic_DNA"/>
</dbReference>
<protein>
    <submittedName>
        <fullName evidence="3">Uncharacterized protein</fullName>
    </submittedName>
</protein>
<proteinExistence type="predicted"/>
<comment type="caution">
    <text evidence="3">The sequence shown here is derived from an EMBL/GenBank/DDBJ whole genome shotgun (WGS) entry which is preliminary data.</text>
</comment>
<dbReference type="AlphaFoldDB" id="A0A5I1HJM2"/>